<protein>
    <submittedName>
        <fullName evidence="1">Nickel import ATP-binding protein NikE</fullName>
    </submittedName>
</protein>
<organism evidence="1 2">
    <name type="scientific">Taklimakanibacter albus</name>
    <dbReference type="NCBI Taxonomy" id="2800327"/>
    <lineage>
        <taxon>Bacteria</taxon>
        <taxon>Pseudomonadati</taxon>
        <taxon>Pseudomonadota</taxon>
        <taxon>Alphaproteobacteria</taxon>
        <taxon>Hyphomicrobiales</taxon>
        <taxon>Aestuariivirgaceae</taxon>
        <taxon>Taklimakanibacter</taxon>
    </lineage>
</organism>
<keyword evidence="1" id="KW-0547">Nucleotide-binding</keyword>
<evidence type="ECO:0000313" key="2">
    <source>
        <dbReference type="Proteomes" id="UP000616151"/>
    </source>
</evidence>
<comment type="caution">
    <text evidence="1">The sequence shown here is derived from an EMBL/GenBank/DDBJ whole genome shotgun (WGS) entry which is preliminary data.</text>
</comment>
<keyword evidence="2" id="KW-1185">Reference proteome</keyword>
<reference evidence="1" key="1">
    <citation type="submission" date="2021-01" db="EMBL/GenBank/DDBJ databases">
        <authorList>
            <person name="Sun Q."/>
        </authorList>
    </citation>
    <scope>NUCLEOTIDE SEQUENCE</scope>
    <source>
        <strain evidence="1">YIM B02566</strain>
    </source>
</reference>
<dbReference type="Proteomes" id="UP000616151">
    <property type="component" value="Unassembled WGS sequence"/>
</dbReference>
<keyword evidence="1" id="KW-0067">ATP-binding</keyword>
<dbReference type="EMBL" id="JAENHL010000008">
    <property type="protein sequence ID" value="MBK1870857.1"/>
    <property type="molecule type" value="Genomic_DNA"/>
</dbReference>
<gene>
    <name evidence="1" type="primary">nikE</name>
    <name evidence="1" type="ORF">JHL16_31115</name>
</gene>
<name>A0ACC5RE16_9HYPH</name>
<accession>A0ACC5RE16</accession>
<sequence>MSLIAAEAVGKSYRSGAWLAAPEPKTVLRDVDLAIAPGECVGLLGRSGCGKSTLARLLLGLEKPDAGRITFRGRDIAGIGGEGRRDFRRAVQLVFQDSIGAVDPRHTVERTVGEPLRHLTDLDHLARKARVAELLMLVGLDRRDGEKLPGQMSGGQLQRVCIARALAPKPELIILDEAVSNLDLVLQLQILDLLSQLRRQLGTAFLFITHDLRLARRLCDRVLVMEEGRIVDAAKTVAGLHHPASRALAAAVLPALPTSP</sequence>
<evidence type="ECO:0000313" key="1">
    <source>
        <dbReference type="EMBL" id="MBK1870857.1"/>
    </source>
</evidence>
<proteinExistence type="predicted"/>